<evidence type="ECO:0008006" key="4">
    <source>
        <dbReference type="Google" id="ProtNLM"/>
    </source>
</evidence>
<dbReference type="EMBL" id="CAVNYO010000480">
    <property type="protein sequence ID" value="CAK5284479.1"/>
    <property type="molecule type" value="Genomic_DNA"/>
</dbReference>
<dbReference type="PANTHER" id="PTHR40460">
    <property type="entry name" value="CHROMOSOME 1, WHOLE GENOME SHOTGUN SEQUENCE"/>
    <property type="match status" value="1"/>
</dbReference>
<dbReference type="InterPro" id="IPR036629">
    <property type="entry name" value="YjbJ_sf"/>
</dbReference>
<organism evidence="2 3">
    <name type="scientific">Mycena citricolor</name>
    <dbReference type="NCBI Taxonomy" id="2018698"/>
    <lineage>
        <taxon>Eukaryota</taxon>
        <taxon>Fungi</taxon>
        <taxon>Dikarya</taxon>
        <taxon>Basidiomycota</taxon>
        <taxon>Agaricomycotina</taxon>
        <taxon>Agaricomycetes</taxon>
        <taxon>Agaricomycetidae</taxon>
        <taxon>Agaricales</taxon>
        <taxon>Marasmiineae</taxon>
        <taxon>Mycenaceae</taxon>
        <taxon>Mycena</taxon>
    </lineage>
</organism>
<feature type="compositionally biased region" description="Polar residues" evidence="1">
    <location>
        <begin position="1"/>
        <end position="10"/>
    </location>
</feature>
<dbReference type="SUPFAM" id="SSF69047">
    <property type="entry name" value="Hypothetical protein YjbJ"/>
    <property type="match status" value="1"/>
</dbReference>
<dbReference type="AlphaFoldDB" id="A0AAD2I007"/>
<proteinExistence type="predicted"/>
<keyword evidence="3" id="KW-1185">Reference proteome</keyword>
<feature type="region of interest" description="Disordered" evidence="1">
    <location>
        <begin position="1"/>
        <end position="21"/>
    </location>
</feature>
<name>A0AAD2I007_9AGAR</name>
<dbReference type="Proteomes" id="UP001295794">
    <property type="component" value="Unassembled WGS sequence"/>
</dbReference>
<comment type="caution">
    <text evidence="2">The sequence shown here is derived from an EMBL/GenBank/DDBJ whole genome shotgun (WGS) entry which is preliminary data.</text>
</comment>
<protein>
    <recommendedName>
        <fullName evidence="4">CsbD-like domain-containing protein</fullName>
    </recommendedName>
</protein>
<accession>A0AAD2I007</accession>
<evidence type="ECO:0000256" key="1">
    <source>
        <dbReference type="SAM" id="MobiDB-lite"/>
    </source>
</evidence>
<dbReference type="PANTHER" id="PTHR40460:SF1">
    <property type="entry name" value="CSBD-LIKE DOMAIN-CONTAINING PROTEIN"/>
    <property type="match status" value="1"/>
</dbReference>
<evidence type="ECO:0000313" key="2">
    <source>
        <dbReference type="EMBL" id="CAK5284479.1"/>
    </source>
</evidence>
<feature type="region of interest" description="Disordered" evidence="1">
    <location>
        <begin position="93"/>
        <end position="114"/>
    </location>
</feature>
<reference evidence="2" key="1">
    <citation type="submission" date="2023-11" db="EMBL/GenBank/DDBJ databases">
        <authorList>
            <person name="De Vega J J."/>
            <person name="De Vega J J."/>
        </authorList>
    </citation>
    <scope>NUCLEOTIDE SEQUENCE</scope>
</reference>
<sequence>MSDIPNSNEPSGDLRPQPSKAWGQFHSVKGTLIEMIGHMMGATSWQESGREEHLREEGEVQAAEAEAYVQGAVDRVQGKVDAVVGAITGDQARQIHGNAQHDMGKANQEANGPF</sequence>
<evidence type="ECO:0000313" key="3">
    <source>
        <dbReference type="Proteomes" id="UP001295794"/>
    </source>
</evidence>
<gene>
    <name evidence="2" type="ORF">MYCIT1_LOCUS37754</name>
</gene>